<dbReference type="PROSITE" id="PS50053">
    <property type="entry name" value="UBIQUITIN_2"/>
    <property type="match status" value="3"/>
</dbReference>
<dbReference type="GO" id="GO:0005829">
    <property type="term" value="C:cytosol"/>
    <property type="evidence" value="ECO:0007669"/>
    <property type="project" value="TreeGrafter"/>
</dbReference>
<name>A0A834ZX85_TETSI</name>
<evidence type="ECO:0000313" key="2">
    <source>
        <dbReference type="EMBL" id="KAF8410691.1"/>
    </source>
</evidence>
<accession>A0A834ZX85</accession>
<dbReference type="PANTHER" id="PTHR10621:SF0">
    <property type="entry name" value="UV EXCISION REPAIR PROTEIN RAD23"/>
    <property type="match status" value="1"/>
</dbReference>
<gene>
    <name evidence="2" type="ORF">HHK36_003224</name>
</gene>
<dbReference type="Proteomes" id="UP000655225">
    <property type="component" value="Unassembled WGS sequence"/>
</dbReference>
<feature type="domain" description="Ubiquitin-like" evidence="1">
    <location>
        <begin position="1"/>
        <end position="60"/>
    </location>
</feature>
<dbReference type="GO" id="GO:0031593">
    <property type="term" value="F:polyubiquitin modification-dependent protein binding"/>
    <property type="evidence" value="ECO:0007669"/>
    <property type="project" value="TreeGrafter"/>
</dbReference>
<dbReference type="OrthoDB" id="428577at2759"/>
<dbReference type="PANTHER" id="PTHR10621">
    <property type="entry name" value="UV EXCISION REPAIR PROTEIN RAD23"/>
    <property type="match status" value="1"/>
</dbReference>
<dbReference type="SMART" id="SM00213">
    <property type="entry name" value="UBQ"/>
    <property type="match status" value="3"/>
</dbReference>
<feature type="domain" description="Ubiquitin-like" evidence="1">
    <location>
        <begin position="84"/>
        <end position="155"/>
    </location>
</feature>
<comment type="caution">
    <text evidence="2">The sequence shown here is derived from an EMBL/GenBank/DDBJ whole genome shotgun (WGS) entry which is preliminary data.</text>
</comment>
<dbReference type="Pfam" id="PF00240">
    <property type="entry name" value="ubiquitin"/>
    <property type="match status" value="3"/>
</dbReference>
<proteinExistence type="predicted"/>
<dbReference type="GO" id="GO:0070628">
    <property type="term" value="F:proteasome binding"/>
    <property type="evidence" value="ECO:0007669"/>
    <property type="project" value="TreeGrafter"/>
</dbReference>
<dbReference type="GO" id="GO:0043161">
    <property type="term" value="P:proteasome-mediated ubiquitin-dependent protein catabolic process"/>
    <property type="evidence" value="ECO:0007669"/>
    <property type="project" value="TreeGrafter"/>
</dbReference>
<dbReference type="InterPro" id="IPR000626">
    <property type="entry name" value="Ubiquitin-like_dom"/>
</dbReference>
<keyword evidence="3" id="KW-1185">Reference proteome</keyword>
<dbReference type="OMA" id="RIMRDNC"/>
<evidence type="ECO:0000259" key="1">
    <source>
        <dbReference type="PROSITE" id="PS50053"/>
    </source>
</evidence>
<dbReference type="CDD" id="cd17039">
    <property type="entry name" value="Ubl_ubiquitin_like"/>
    <property type="match status" value="2"/>
</dbReference>
<dbReference type="GO" id="GO:0005654">
    <property type="term" value="C:nucleoplasm"/>
    <property type="evidence" value="ECO:0007669"/>
    <property type="project" value="TreeGrafter"/>
</dbReference>
<sequence length="250" mass="28616">MKVIILTLAGEFTLEVGLNEPVIEVKQKIEQLLGVPVALQTLAVYDWELMDGLDMEDFPIVVEGTKINLTITPIEQSMSFCNKVQITVKFSTRRINIEVERTETVKSLKEKIHIIEGTPIKRLSLFFSGIEMDEDYRNLCEYGIHEHSEIIVFLKSVSRQRSDPIPRMLNLVVQTSSSLLNSASIPLEMKESSTVNELRQLLLVRKVLPQDDYFFIHKQRIMRDNCSLCWHGVENGDSLYVFKGTISRGN</sequence>
<feature type="domain" description="Ubiquitin-like" evidence="1">
    <location>
        <begin position="169"/>
        <end position="241"/>
    </location>
</feature>
<dbReference type="Gene3D" id="3.10.20.90">
    <property type="entry name" value="Phosphatidylinositol 3-kinase Catalytic Subunit, Chain A, domain 1"/>
    <property type="match status" value="3"/>
</dbReference>
<dbReference type="InterPro" id="IPR029071">
    <property type="entry name" value="Ubiquitin-like_domsf"/>
</dbReference>
<reference evidence="2 3" key="1">
    <citation type="submission" date="2020-04" db="EMBL/GenBank/DDBJ databases">
        <title>Plant Genome Project.</title>
        <authorList>
            <person name="Zhang R.-G."/>
        </authorList>
    </citation>
    <scope>NUCLEOTIDE SEQUENCE [LARGE SCALE GENOMIC DNA]</scope>
    <source>
        <strain evidence="2">YNK0</strain>
        <tissue evidence="2">Leaf</tissue>
    </source>
</reference>
<dbReference type="GO" id="GO:0043130">
    <property type="term" value="F:ubiquitin binding"/>
    <property type="evidence" value="ECO:0007669"/>
    <property type="project" value="TreeGrafter"/>
</dbReference>
<dbReference type="AlphaFoldDB" id="A0A834ZX85"/>
<organism evidence="2 3">
    <name type="scientific">Tetracentron sinense</name>
    <name type="common">Spur-leaf</name>
    <dbReference type="NCBI Taxonomy" id="13715"/>
    <lineage>
        <taxon>Eukaryota</taxon>
        <taxon>Viridiplantae</taxon>
        <taxon>Streptophyta</taxon>
        <taxon>Embryophyta</taxon>
        <taxon>Tracheophyta</taxon>
        <taxon>Spermatophyta</taxon>
        <taxon>Magnoliopsida</taxon>
        <taxon>Trochodendrales</taxon>
        <taxon>Trochodendraceae</taxon>
        <taxon>Tetracentron</taxon>
    </lineage>
</organism>
<protein>
    <recommendedName>
        <fullName evidence="1">Ubiquitin-like domain-containing protein</fullName>
    </recommendedName>
</protein>
<evidence type="ECO:0000313" key="3">
    <source>
        <dbReference type="Proteomes" id="UP000655225"/>
    </source>
</evidence>
<dbReference type="EMBL" id="JABCRI010000002">
    <property type="protein sequence ID" value="KAF8410691.1"/>
    <property type="molecule type" value="Genomic_DNA"/>
</dbReference>
<dbReference type="SUPFAM" id="SSF54236">
    <property type="entry name" value="Ubiquitin-like"/>
    <property type="match status" value="3"/>
</dbReference>